<sequence>MNKHFEHFIEQGNRFLNEVALTAGYPKNQELAYSLTRAVFHELRDRIQVEESMHLVSQLPMLLKAIYVDGWDTTRPRKTYDTAEEFLLAIVARVDAMRPELIFEPTEMVKAVFTVLQVQVSDGEMVQVLGQLPLDIQAFILF</sequence>
<proteinExistence type="predicted"/>
<protein>
    <submittedName>
        <fullName evidence="1">DUF2267 domain-containing protein</fullName>
    </submittedName>
</protein>
<dbReference type="InterPro" id="IPR038282">
    <property type="entry name" value="DUF2267_sf"/>
</dbReference>
<reference evidence="1 2" key="1">
    <citation type="submission" date="2022-07" db="EMBL/GenBank/DDBJ databases">
        <title>Mucilaginibacter sp. JC4.</title>
        <authorList>
            <person name="Le V."/>
            <person name="Ko S.-R."/>
            <person name="Ahn C.-Y."/>
            <person name="Oh H.-M."/>
        </authorList>
    </citation>
    <scope>NUCLEOTIDE SEQUENCE [LARGE SCALE GENOMIC DNA]</scope>
    <source>
        <strain evidence="1 2">JC4</strain>
    </source>
</reference>
<dbReference type="Pfam" id="PF10025">
    <property type="entry name" value="DUF2267"/>
    <property type="match status" value="1"/>
</dbReference>
<accession>A0ABT1TAA5</accession>
<organism evidence="1 2">
    <name type="scientific">Mucilaginibacter aquariorum</name>
    <dbReference type="NCBI Taxonomy" id="2967225"/>
    <lineage>
        <taxon>Bacteria</taxon>
        <taxon>Pseudomonadati</taxon>
        <taxon>Bacteroidota</taxon>
        <taxon>Sphingobacteriia</taxon>
        <taxon>Sphingobacteriales</taxon>
        <taxon>Sphingobacteriaceae</taxon>
        <taxon>Mucilaginibacter</taxon>
    </lineage>
</organism>
<dbReference type="Proteomes" id="UP001204376">
    <property type="component" value="Unassembled WGS sequence"/>
</dbReference>
<name>A0ABT1TAA5_9SPHI</name>
<comment type="caution">
    <text evidence="1">The sequence shown here is derived from an EMBL/GenBank/DDBJ whole genome shotgun (WGS) entry which is preliminary data.</text>
</comment>
<evidence type="ECO:0000313" key="1">
    <source>
        <dbReference type="EMBL" id="MCQ6961575.1"/>
    </source>
</evidence>
<dbReference type="EMBL" id="JANHOH010000017">
    <property type="protein sequence ID" value="MCQ6961575.1"/>
    <property type="molecule type" value="Genomic_DNA"/>
</dbReference>
<dbReference type="RefSeq" id="WP_256541741.1">
    <property type="nucleotide sequence ID" value="NZ_JANHOH010000017.1"/>
</dbReference>
<dbReference type="Gene3D" id="1.10.490.110">
    <property type="entry name" value="Uncharacterized conserved protein DUF2267"/>
    <property type="match status" value="1"/>
</dbReference>
<gene>
    <name evidence="1" type="ORF">NPE20_26620</name>
</gene>
<dbReference type="InterPro" id="IPR018727">
    <property type="entry name" value="DUF2267"/>
</dbReference>
<keyword evidence="2" id="KW-1185">Reference proteome</keyword>
<evidence type="ECO:0000313" key="2">
    <source>
        <dbReference type="Proteomes" id="UP001204376"/>
    </source>
</evidence>